<dbReference type="Proteomes" id="UP000295252">
    <property type="component" value="Chromosome III"/>
</dbReference>
<dbReference type="Gramene" id="CDP16279">
    <property type="protein sequence ID" value="CDP16279"/>
    <property type="gene ID" value="GSCOC_T00018054001"/>
</dbReference>
<comment type="subcellular location">
    <subcellularLocation>
        <location evidence="1">Cell membrane</location>
        <topology evidence="1">Single-pass type I membrane protein</topology>
    </subcellularLocation>
</comment>
<keyword evidence="7" id="KW-0677">Repeat</keyword>
<dbReference type="InParanoid" id="A0A068V729"/>
<evidence type="ECO:0000256" key="3">
    <source>
        <dbReference type="ARBA" id="ARBA00022475"/>
    </source>
</evidence>
<dbReference type="GO" id="GO:0051707">
    <property type="term" value="P:response to other organism"/>
    <property type="evidence" value="ECO:0007669"/>
    <property type="project" value="UniProtKB-ARBA"/>
</dbReference>
<dbReference type="AlphaFoldDB" id="A0A068V729"/>
<evidence type="ECO:0000313" key="13">
    <source>
        <dbReference type="EMBL" id="CDP16279.1"/>
    </source>
</evidence>
<evidence type="ECO:0000313" key="14">
    <source>
        <dbReference type="Proteomes" id="UP000295252"/>
    </source>
</evidence>
<evidence type="ECO:0000256" key="5">
    <source>
        <dbReference type="ARBA" id="ARBA00022692"/>
    </source>
</evidence>
<dbReference type="SUPFAM" id="SSF52047">
    <property type="entry name" value="RNI-like"/>
    <property type="match status" value="1"/>
</dbReference>
<feature type="transmembrane region" description="Helical" evidence="12">
    <location>
        <begin position="651"/>
        <end position="673"/>
    </location>
</feature>
<accession>A0A068V729</accession>
<dbReference type="InterPro" id="IPR001611">
    <property type="entry name" value="Leu-rich_rpt"/>
</dbReference>
<evidence type="ECO:0000256" key="7">
    <source>
        <dbReference type="ARBA" id="ARBA00022737"/>
    </source>
</evidence>
<dbReference type="InterPro" id="IPR003591">
    <property type="entry name" value="Leu-rich_rpt_typical-subtyp"/>
</dbReference>
<comment type="similarity">
    <text evidence="2">Belongs to the RLP family.</text>
</comment>
<dbReference type="EMBL" id="HG739204">
    <property type="protein sequence ID" value="CDP16279.1"/>
    <property type="molecule type" value="Genomic_DNA"/>
</dbReference>
<dbReference type="PANTHER" id="PTHR48052">
    <property type="entry name" value="UNNAMED PRODUCT"/>
    <property type="match status" value="1"/>
</dbReference>
<dbReference type="Pfam" id="PF00560">
    <property type="entry name" value="LRR_1"/>
    <property type="match status" value="8"/>
</dbReference>
<evidence type="ECO:0000256" key="4">
    <source>
        <dbReference type="ARBA" id="ARBA00022614"/>
    </source>
</evidence>
<dbReference type="FunFam" id="3.80.10.10:FF:000095">
    <property type="entry name" value="LRR receptor-like serine/threonine-protein kinase GSO1"/>
    <property type="match status" value="1"/>
</dbReference>
<dbReference type="PhylomeDB" id="A0A068V729"/>
<keyword evidence="14" id="KW-1185">Reference proteome</keyword>
<evidence type="ECO:0000256" key="11">
    <source>
        <dbReference type="ARBA" id="ARBA00023180"/>
    </source>
</evidence>
<evidence type="ECO:0000256" key="6">
    <source>
        <dbReference type="ARBA" id="ARBA00022729"/>
    </source>
</evidence>
<evidence type="ECO:0000256" key="8">
    <source>
        <dbReference type="ARBA" id="ARBA00022989"/>
    </source>
</evidence>
<evidence type="ECO:0008006" key="15">
    <source>
        <dbReference type="Google" id="ProtNLM"/>
    </source>
</evidence>
<dbReference type="InterPro" id="IPR032675">
    <property type="entry name" value="LRR_dom_sf"/>
</dbReference>
<keyword evidence="8 12" id="KW-1133">Transmembrane helix</keyword>
<reference evidence="14" key="1">
    <citation type="journal article" date="2014" name="Science">
        <title>The coffee genome provides insight into the convergent evolution of caffeine biosynthesis.</title>
        <authorList>
            <person name="Denoeud F."/>
            <person name="Carretero-Paulet L."/>
            <person name="Dereeper A."/>
            <person name="Droc G."/>
            <person name="Guyot R."/>
            <person name="Pietrella M."/>
            <person name="Zheng C."/>
            <person name="Alberti A."/>
            <person name="Anthony F."/>
            <person name="Aprea G."/>
            <person name="Aury J.M."/>
            <person name="Bento P."/>
            <person name="Bernard M."/>
            <person name="Bocs S."/>
            <person name="Campa C."/>
            <person name="Cenci A."/>
            <person name="Combes M.C."/>
            <person name="Crouzillat D."/>
            <person name="Da Silva C."/>
            <person name="Daddiego L."/>
            <person name="De Bellis F."/>
            <person name="Dussert S."/>
            <person name="Garsmeur O."/>
            <person name="Gayraud T."/>
            <person name="Guignon V."/>
            <person name="Jahn K."/>
            <person name="Jamilloux V."/>
            <person name="Joet T."/>
            <person name="Labadie K."/>
            <person name="Lan T."/>
            <person name="Leclercq J."/>
            <person name="Lepelley M."/>
            <person name="Leroy T."/>
            <person name="Li L.T."/>
            <person name="Librado P."/>
            <person name="Lopez L."/>
            <person name="Munoz A."/>
            <person name="Noel B."/>
            <person name="Pallavicini A."/>
            <person name="Perrotta G."/>
            <person name="Poncet V."/>
            <person name="Pot D."/>
            <person name="Priyono X."/>
            <person name="Rigoreau M."/>
            <person name="Rouard M."/>
            <person name="Rozas J."/>
            <person name="Tranchant-Dubreuil C."/>
            <person name="VanBuren R."/>
            <person name="Zhang Q."/>
            <person name="Andrade A.C."/>
            <person name="Argout X."/>
            <person name="Bertrand B."/>
            <person name="de Kochko A."/>
            <person name="Graziosi G."/>
            <person name="Henry R.J."/>
            <person name="Jayarama X."/>
            <person name="Ming R."/>
            <person name="Nagai C."/>
            <person name="Rounsley S."/>
            <person name="Sankoff D."/>
            <person name="Giuliano G."/>
            <person name="Albert V.A."/>
            <person name="Wincker P."/>
            <person name="Lashermes P."/>
        </authorList>
    </citation>
    <scope>NUCLEOTIDE SEQUENCE [LARGE SCALE GENOMIC DNA]</scope>
    <source>
        <strain evidence="14">cv. DH200-94</strain>
    </source>
</reference>
<evidence type="ECO:0000256" key="10">
    <source>
        <dbReference type="ARBA" id="ARBA00023170"/>
    </source>
</evidence>
<dbReference type="GO" id="GO:0006952">
    <property type="term" value="P:defense response"/>
    <property type="evidence" value="ECO:0007669"/>
    <property type="project" value="UniProtKB-ARBA"/>
</dbReference>
<dbReference type="SMART" id="SM00369">
    <property type="entry name" value="LRR_TYP"/>
    <property type="match status" value="5"/>
</dbReference>
<keyword evidence="4" id="KW-0433">Leucine-rich repeat</keyword>
<dbReference type="GO" id="GO:0005886">
    <property type="term" value="C:plasma membrane"/>
    <property type="evidence" value="ECO:0007669"/>
    <property type="project" value="UniProtKB-SubCell"/>
</dbReference>
<evidence type="ECO:0000256" key="9">
    <source>
        <dbReference type="ARBA" id="ARBA00023136"/>
    </source>
</evidence>
<name>A0A068V729_COFCA</name>
<evidence type="ECO:0000256" key="12">
    <source>
        <dbReference type="SAM" id="Phobius"/>
    </source>
</evidence>
<keyword evidence="6" id="KW-0732">Signal</keyword>
<keyword evidence="10" id="KW-0675">Receptor</keyword>
<sequence length="685" mass="76525">MAKTFVLGKELCNNITGHVMKLDLSNPFLFDNQRYLMIKIVLHFSSKWLGGDISPSLLNLKHFLCLDLSINSFSRIQIPAAYSYLKNLEYLNLVNAGFGDSIPTILETFKLAYLQVGYAFRVSDYGLTVDSLRWVDGLSSLKSLDLSGWNNFNSTIPLWLSNATSLKQLQLDHNSFNVSIPDNLEKFTSLAVHDLSSNFFGIQLPNSFCKLTSLVHMDLNGNNFQGTIPYCFKNLTSLAILNLEANYLEGPIPDSISQMCSLKVPDLSLNQFNSLLPTLIRDPSDCLLNSLKELNPEVLHLSFNSLSGTIPSELGSLSHLRELDISNNKFNGSVPSSIGQLLELVKLEISNNSLSGEVSENMYSRIDDLELSHNSISGRLPKFEEYNDSFRVINLNSNKFKGTITYAPLGAYLVDPSENSLEGQLPLFDSYLNLSLTRLLLFDNHFTGEISPSLCEIQSLIIVNLSSNQLSGKIPSCLANLQNLHNLRILDIGDNGLNDIIHPWIGNLWDLMFLRFHSNCFHSTIPLQLCQLNSLKVLILSKNNLSGSIPHCRELKYSRSLQFLKTIELSENSIPGQIPEEIMKLIGLQNLNLSGNCLQGRIHDRIGNLKQIESLDLSRNKLSGPIPPCLSTLNSLSSEPNNCEIELELSWFYAGLGPGFGFGFMIVCCILVFKKPWRAAPFQFL</sequence>
<dbReference type="Gene3D" id="3.80.10.10">
    <property type="entry name" value="Ribonuclease Inhibitor"/>
    <property type="match status" value="5"/>
</dbReference>
<evidence type="ECO:0000256" key="1">
    <source>
        <dbReference type="ARBA" id="ARBA00004251"/>
    </source>
</evidence>
<protein>
    <recommendedName>
        <fullName evidence="15">Leucine-rich repeat-containing N-terminal plant-type domain-containing protein</fullName>
    </recommendedName>
</protein>
<organism evidence="13 14">
    <name type="scientific">Coffea canephora</name>
    <name type="common">Robusta coffee</name>
    <dbReference type="NCBI Taxonomy" id="49390"/>
    <lineage>
        <taxon>Eukaryota</taxon>
        <taxon>Viridiplantae</taxon>
        <taxon>Streptophyta</taxon>
        <taxon>Embryophyta</taxon>
        <taxon>Tracheophyta</taxon>
        <taxon>Spermatophyta</taxon>
        <taxon>Magnoliopsida</taxon>
        <taxon>eudicotyledons</taxon>
        <taxon>Gunneridae</taxon>
        <taxon>Pentapetalae</taxon>
        <taxon>asterids</taxon>
        <taxon>lamiids</taxon>
        <taxon>Gentianales</taxon>
        <taxon>Rubiaceae</taxon>
        <taxon>Ixoroideae</taxon>
        <taxon>Gardenieae complex</taxon>
        <taxon>Bertiereae - Coffeeae clade</taxon>
        <taxon>Coffeeae</taxon>
        <taxon>Coffea</taxon>
    </lineage>
</organism>
<keyword evidence="5 12" id="KW-0812">Transmembrane</keyword>
<evidence type="ECO:0000256" key="2">
    <source>
        <dbReference type="ARBA" id="ARBA00009592"/>
    </source>
</evidence>
<keyword evidence="11" id="KW-0325">Glycoprotein</keyword>
<keyword evidence="9 12" id="KW-0472">Membrane</keyword>
<gene>
    <name evidence="13" type="ORF">GSCOC_T00018054001</name>
</gene>
<proteinExistence type="inferred from homology"/>
<dbReference type="SUPFAM" id="SSF52058">
    <property type="entry name" value="L domain-like"/>
    <property type="match status" value="2"/>
</dbReference>
<keyword evidence="3" id="KW-1003">Cell membrane</keyword>
<dbReference type="PANTHER" id="PTHR48052:SF8">
    <property type="entry name" value="LRR RECEPTOR-LIKE SERINE_THREONINE-PROTEIN KINASE FLS2"/>
    <property type="match status" value="1"/>
</dbReference>